<feature type="transmembrane region" description="Helical" evidence="2">
    <location>
        <begin position="158"/>
        <end position="176"/>
    </location>
</feature>
<evidence type="ECO:0000313" key="4">
    <source>
        <dbReference type="Proteomes" id="UP000266889"/>
    </source>
</evidence>
<evidence type="ECO:0000313" key="3">
    <source>
        <dbReference type="EMBL" id="RQX08529.1"/>
    </source>
</evidence>
<dbReference type="PANTHER" id="PTHR36840">
    <property type="entry name" value="BLL5714 PROTEIN"/>
    <property type="match status" value="1"/>
</dbReference>
<feature type="transmembrane region" description="Helical" evidence="2">
    <location>
        <begin position="324"/>
        <end position="342"/>
    </location>
</feature>
<name>A0A3N9X6J6_9ACTN</name>
<feature type="transmembrane region" description="Helical" evidence="2">
    <location>
        <begin position="349"/>
        <end position="369"/>
    </location>
</feature>
<feature type="transmembrane region" description="Helical" evidence="2">
    <location>
        <begin position="182"/>
        <end position="202"/>
    </location>
</feature>
<feature type="transmembrane region" description="Helical" evidence="2">
    <location>
        <begin position="289"/>
        <end position="312"/>
    </location>
</feature>
<evidence type="ECO:0000256" key="2">
    <source>
        <dbReference type="SAM" id="Phobius"/>
    </source>
</evidence>
<keyword evidence="2" id="KW-1133">Transmembrane helix</keyword>
<evidence type="ECO:0008006" key="5">
    <source>
        <dbReference type="Google" id="ProtNLM"/>
    </source>
</evidence>
<gene>
    <name evidence="3" type="ORF">DLJ58_18160</name>
</gene>
<sequence length="410" mass="43482">MRTGTGGCAVTPSEPPVAAPVRPQLLRPREGVQPTTSTELFFDLVFIFTITQLSHYLIAHLDWRGAGRTALLLALVWFVWVYTTWVTNWLQPDQGPVRTMLIGVTLGSLLLSAAIPEAFGSTGLLFAVVYVTVQVGRTLFSLWAVQGSPWLVAGFRQSLPWIAGTSLLMLLGGLVGGAAREAVWAAVIVIDVVGLSIGYPLPRRGRSRPERWMVEGGHLAERCAAFVLIALGESILVTGSTLTSHVDLVTSGAFLLAFGGSVALWWVYFARSASAATEVIAHAGERTGALSRVAFNYLHPVIVAGVVVTSAADERLLREPGAPATTVDVLLTLGGPALFLAGHAAYKALLWRTLPISRLTAVVVLLALMPVSVVLGAPVAVCAAVALAVTVAVILTDRFRVRAAAARQRS</sequence>
<feature type="transmembrane region" description="Helical" evidence="2">
    <location>
        <begin position="248"/>
        <end position="268"/>
    </location>
</feature>
<reference evidence="3 4" key="1">
    <citation type="submission" date="2018-05" db="EMBL/GenBank/DDBJ databases">
        <title>Micromonospora from Atacama Desert.</title>
        <authorList>
            <person name="Carro L."/>
            <person name="Goodfellow M."/>
            <person name="Klenk H.-P."/>
        </authorList>
    </citation>
    <scope>NUCLEOTIDE SEQUENCE [LARGE SCALE GENOMIC DNA]</scope>
    <source>
        <strain evidence="3 4">LB32</strain>
    </source>
</reference>
<dbReference type="AlphaFoldDB" id="A0A3N9X6J6"/>
<feature type="region of interest" description="Disordered" evidence="1">
    <location>
        <begin position="1"/>
        <end position="20"/>
    </location>
</feature>
<keyword evidence="2" id="KW-0472">Membrane</keyword>
<feature type="transmembrane region" description="Helical" evidence="2">
    <location>
        <begin position="110"/>
        <end position="133"/>
    </location>
</feature>
<organism evidence="3 4">
    <name type="scientific">Micromonospora arida</name>
    <dbReference type="NCBI Taxonomy" id="2203715"/>
    <lineage>
        <taxon>Bacteria</taxon>
        <taxon>Bacillati</taxon>
        <taxon>Actinomycetota</taxon>
        <taxon>Actinomycetes</taxon>
        <taxon>Micromonosporales</taxon>
        <taxon>Micromonosporaceae</taxon>
        <taxon>Micromonospora</taxon>
    </lineage>
</organism>
<keyword evidence="2" id="KW-0812">Transmembrane</keyword>
<dbReference type="EMBL" id="QGSY01000192">
    <property type="protein sequence ID" value="RQX08529.1"/>
    <property type="molecule type" value="Genomic_DNA"/>
</dbReference>
<dbReference type="Pfam" id="PF06772">
    <property type="entry name" value="LtrA"/>
    <property type="match status" value="1"/>
</dbReference>
<comment type="caution">
    <text evidence="3">The sequence shown here is derived from an EMBL/GenBank/DDBJ whole genome shotgun (WGS) entry which is preliminary data.</text>
</comment>
<dbReference type="Proteomes" id="UP000266889">
    <property type="component" value="Unassembled WGS sequence"/>
</dbReference>
<keyword evidence="4" id="KW-1185">Reference proteome</keyword>
<dbReference type="PANTHER" id="PTHR36840:SF1">
    <property type="entry name" value="BLL5714 PROTEIN"/>
    <property type="match status" value="1"/>
</dbReference>
<protein>
    <recommendedName>
        <fullName evidence="5">Low temperature requirement protein A</fullName>
    </recommendedName>
</protein>
<feature type="transmembrane region" description="Helical" evidence="2">
    <location>
        <begin position="375"/>
        <end position="395"/>
    </location>
</feature>
<evidence type="ECO:0000256" key="1">
    <source>
        <dbReference type="SAM" id="MobiDB-lite"/>
    </source>
</evidence>
<accession>A0A3N9X6J6</accession>
<dbReference type="InterPro" id="IPR010640">
    <property type="entry name" value="Low_temperature_requirement_A"/>
</dbReference>
<proteinExistence type="predicted"/>
<feature type="transmembrane region" description="Helical" evidence="2">
    <location>
        <begin position="223"/>
        <end position="242"/>
    </location>
</feature>
<feature type="transmembrane region" description="Helical" evidence="2">
    <location>
        <begin position="70"/>
        <end position="90"/>
    </location>
</feature>